<proteinExistence type="predicted"/>
<evidence type="ECO:0000313" key="1">
    <source>
        <dbReference type="EMBL" id="MDG3495266.1"/>
    </source>
</evidence>
<gene>
    <name evidence="1" type="ORF">FEV09_11915</name>
</gene>
<reference evidence="1" key="1">
    <citation type="submission" date="2019-05" db="EMBL/GenBank/DDBJ databases">
        <title>Whole genome sequencing of Pseudanabaena catenata USMAC16.</title>
        <authorList>
            <person name="Khan Z."/>
            <person name="Omar W.M."/>
            <person name="Convey P."/>
            <person name="Merican F."/>
            <person name="Najimudin N."/>
        </authorList>
    </citation>
    <scope>NUCLEOTIDE SEQUENCE</scope>
    <source>
        <strain evidence="1">USMAC16</strain>
    </source>
</reference>
<name>A0A9X4MCL8_9CYAN</name>
<comment type="caution">
    <text evidence="1">The sequence shown here is derived from an EMBL/GenBank/DDBJ whole genome shotgun (WGS) entry which is preliminary data.</text>
</comment>
<sequence length="176" mass="19438">MNHNMTFEESIAYTEALLLRKDINDSQLELEISSLVQSANGARGFFVCFLTGEWQLADAPSGGIVRALQSAPQAIAELLIKNLVMSTAMAITHRRSSQEEQAQGSDLVARRTALLIEKVDLSEVRQVAAQMYSSATADRGEYAAFLTKWGYDAEQKQAIANALERFHLDSIEKISI</sequence>
<dbReference type="EMBL" id="VBTY01000091">
    <property type="protein sequence ID" value="MDG3495266.1"/>
    <property type="molecule type" value="Genomic_DNA"/>
</dbReference>
<dbReference type="Proteomes" id="UP001152872">
    <property type="component" value="Unassembled WGS sequence"/>
</dbReference>
<organism evidence="1 2">
    <name type="scientific">Pseudanabaena catenata USMAC16</name>
    <dbReference type="NCBI Taxonomy" id="1855837"/>
    <lineage>
        <taxon>Bacteria</taxon>
        <taxon>Bacillati</taxon>
        <taxon>Cyanobacteriota</taxon>
        <taxon>Cyanophyceae</taxon>
        <taxon>Pseudanabaenales</taxon>
        <taxon>Pseudanabaenaceae</taxon>
        <taxon>Pseudanabaena</taxon>
    </lineage>
</organism>
<keyword evidence="2" id="KW-1185">Reference proteome</keyword>
<protein>
    <submittedName>
        <fullName evidence="1">Uncharacterized protein</fullName>
    </submittedName>
</protein>
<accession>A0A9X4MCL8</accession>
<dbReference type="AlphaFoldDB" id="A0A9X4MCL8"/>
<dbReference type="RefSeq" id="WP_040688364.1">
    <property type="nucleotide sequence ID" value="NZ_VBTY01000091.1"/>
</dbReference>
<evidence type="ECO:0000313" key="2">
    <source>
        <dbReference type="Proteomes" id="UP001152872"/>
    </source>
</evidence>